<dbReference type="Proteomes" id="UP000448943">
    <property type="component" value="Unassembled WGS sequence"/>
</dbReference>
<keyword evidence="3" id="KW-0378">Hydrolase</keyword>
<comment type="caution">
    <text evidence="6">The sequence shown here is derived from an EMBL/GenBank/DDBJ whole genome shotgun (WGS) entry which is preliminary data.</text>
</comment>
<proteinExistence type="predicted"/>
<gene>
    <name evidence="6" type="ORF">ERL59_15020</name>
</gene>
<dbReference type="InterPro" id="IPR001818">
    <property type="entry name" value="Pept_M10_metallopeptidase"/>
</dbReference>
<evidence type="ECO:0000313" key="6">
    <source>
        <dbReference type="EMBL" id="NBI30259.1"/>
    </source>
</evidence>
<accession>A0A6N9Q5V8</accession>
<dbReference type="EMBL" id="SIJB01000030">
    <property type="protein sequence ID" value="NBI30259.1"/>
    <property type="molecule type" value="Genomic_DNA"/>
</dbReference>
<dbReference type="InterPro" id="IPR024079">
    <property type="entry name" value="MetalloPept_cat_dom_sf"/>
</dbReference>
<name>A0A6N9Q5V8_9BACL</name>
<dbReference type="GO" id="GO:0031012">
    <property type="term" value="C:extracellular matrix"/>
    <property type="evidence" value="ECO:0007669"/>
    <property type="project" value="InterPro"/>
</dbReference>
<keyword evidence="7" id="KW-1185">Reference proteome</keyword>
<dbReference type="Gene3D" id="3.40.390.10">
    <property type="entry name" value="Collagenase (Catalytic Domain)"/>
    <property type="match status" value="1"/>
</dbReference>
<organism evidence="6 7">
    <name type="scientific">Chengkuizengella marina</name>
    <dbReference type="NCBI Taxonomy" id="2507566"/>
    <lineage>
        <taxon>Bacteria</taxon>
        <taxon>Bacillati</taxon>
        <taxon>Bacillota</taxon>
        <taxon>Bacilli</taxon>
        <taxon>Bacillales</taxon>
        <taxon>Paenibacillaceae</taxon>
        <taxon>Chengkuizengella</taxon>
    </lineage>
</organism>
<evidence type="ECO:0000259" key="5">
    <source>
        <dbReference type="Pfam" id="PF00413"/>
    </source>
</evidence>
<evidence type="ECO:0000256" key="4">
    <source>
        <dbReference type="ARBA" id="ARBA00022833"/>
    </source>
</evidence>
<dbReference type="SUPFAM" id="SSF55486">
    <property type="entry name" value="Metalloproteases ('zincins'), catalytic domain"/>
    <property type="match status" value="1"/>
</dbReference>
<reference evidence="6 7" key="1">
    <citation type="submission" date="2019-01" db="EMBL/GenBank/DDBJ databases">
        <title>Chengkuizengella sp. nov., isolated from deep-sea sediment of East Pacific Ocean.</title>
        <authorList>
            <person name="Yang J."/>
            <person name="Lai Q."/>
            <person name="Shao Z."/>
        </authorList>
    </citation>
    <scope>NUCLEOTIDE SEQUENCE [LARGE SCALE GENOMIC DNA]</scope>
    <source>
        <strain evidence="6 7">YPA3-1-1</strain>
    </source>
</reference>
<evidence type="ECO:0000256" key="3">
    <source>
        <dbReference type="ARBA" id="ARBA00022801"/>
    </source>
</evidence>
<dbReference type="GO" id="GO:0008270">
    <property type="term" value="F:zinc ion binding"/>
    <property type="evidence" value="ECO:0007669"/>
    <property type="project" value="InterPro"/>
</dbReference>
<dbReference type="GO" id="GO:0006508">
    <property type="term" value="P:proteolysis"/>
    <property type="evidence" value="ECO:0007669"/>
    <property type="project" value="UniProtKB-KW"/>
</dbReference>
<evidence type="ECO:0000256" key="2">
    <source>
        <dbReference type="ARBA" id="ARBA00022723"/>
    </source>
</evidence>
<keyword evidence="1 6" id="KW-0645">Protease</keyword>
<protein>
    <submittedName>
        <fullName evidence="6">Matrixin family metalloprotease</fullName>
    </submittedName>
</protein>
<sequence length="352" mass="40491">MLMKSIVDYDCAPTPIDWSWKLENNEVYYDNNCTDYKDHWNEAALAWTYSGSPVNLTLVDSDAAVISVNEVDEVDVTWDGITYPVPSSQKKICILNKNPIERNADVYDYETIVGVATHELGHALGLDHHEDNNCSVMYGATSGREKTTPQDADKNAIKSLYNYDSIDGKSYIVMHASWSRKYSIDRPKELRNLYDDADLVICGEVIEEHGSTPPDNIEDFHAYFTRSKIQIGDILKDLDNNAKGDNILVHQMGGQSCEHFVKHAETTHLRSGEKALIFLKKSKDGSFYYPINEDHSIFMFHKEDELVHLKTKKYFSFMYFLVNFIFNCNNDTRERSTINCNNYSREQIKRKI</sequence>
<feature type="domain" description="Peptidase M10 metallopeptidase" evidence="5">
    <location>
        <begin position="112"/>
        <end position="161"/>
    </location>
</feature>
<keyword evidence="6" id="KW-0482">Metalloprotease</keyword>
<evidence type="ECO:0000313" key="7">
    <source>
        <dbReference type="Proteomes" id="UP000448943"/>
    </source>
</evidence>
<dbReference type="Pfam" id="PF00413">
    <property type="entry name" value="Peptidase_M10"/>
    <property type="match status" value="1"/>
</dbReference>
<evidence type="ECO:0000256" key="1">
    <source>
        <dbReference type="ARBA" id="ARBA00022670"/>
    </source>
</evidence>
<keyword evidence="2" id="KW-0479">Metal-binding</keyword>
<dbReference type="GO" id="GO:0004222">
    <property type="term" value="F:metalloendopeptidase activity"/>
    <property type="evidence" value="ECO:0007669"/>
    <property type="project" value="InterPro"/>
</dbReference>
<keyword evidence="4" id="KW-0862">Zinc</keyword>
<dbReference type="AlphaFoldDB" id="A0A6N9Q5V8"/>